<organism evidence="3 4">
    <name type="scientific">Posidoniimonas polymericola</name>
    <dbReference type="NCBI Taxonomy" id="2528002"/>
    <lineage>
        <taxon>Bacteria</taxon>
        <taxon>Pseudomonadati</taxon>
        <taxon>Planctomycetota</taxon>
        <taxon>Planctomycetia</taxon>
        <taxon>Pirellulales</taxon>
        <taxon>Lacipirellulaceae</taxon>
        <taxon>Posidoniimonas</taxon>
    </lineage>
</organism>
<dbReference type="EC" id="2.7.7.6" evidence="3"/>
<gene>
    <name evidence="3" type="primary">rpoA_3</name>
    <name evidence="3" type="ORF">Pla123a_39770</name>
</gene>
<proteinExistence type="predicted"/>
<feature type="domain" description="RNA polymerase alpha subunit C-terminal" evidence="2">
    <location>
        <begin position="296"/>
        <end position="358"/>
    </location>
</feature>
<reference evidence="3 4" key="1">
    <citation type="submission" date="2019-02" db="EMBL/GenBank/DDBJ databases">
        <title>Deep-cultivation of Planctomycetes and their phenomic and genomic characterization uncovers novel biology.</title>
        <authorList>
            <person name="Wiegand S."/>
            <person name="Jogler M."/>
            <person name="Boedeker C."/>
            <person name="Pinto D."/>
            <person name="Vollmers J."/>
            <person name="Rivas-Marin E."/>
            <person name="Kohn T."/>
            <person name="Peeters S.H."/>
            <person name="Heuer A."/>
            <person name="Rast P."/>
            <person name="Oberbeckmann S."/>
            <person name="Bunk B."/>
            <person name="Jeske O."/>
            <person name="Meyerdierks A."/>
            <person name="Storesund J.E."/>
            <person name="Kallscheuer N."/>
            <person name="Luecker S."/>
            <person name="Lage O.M."/>
            <person name="Pohl T."/>
            <person name="Merkel B.J."/>
            <person name="Hornburger P."/>
            <person name="Mueller R.-W."/>
            <person name="Bruemmer F."/>
            <person name="Labrenz M."/>
            <person name="Spormann A.M."/>
            <person name="Op Den Camp H."/>
            <person name="Overmann J."/>
            <person name="Amann R."/>
            <person name="Jetten M.S.M."/>
            <person name="Mascher T."/>
            <person name="Medema M.H."/>
            <person name="Devos D.P."/>
            <person name="Kaster A.-K."/>
            <person name="Ovreas L."/>
            <person name="Rohde M."/>
            <person name="Galperin M.Y."/>
            <person name="Jogler C."/>
        </authorList>
    </citation>
    <scope>NUCLEOTIDE SEQUENCE [LARGE SCALE GENOMIC DNA]</scope>
    <source>
        <strain evidence="3 4">Pla123a</strain>
    </source>
</reference>
<dbReference type="InterPro" id="IPR011260">
    <property type="entry name" value="RNAP_asu_C"/>
</dbReference>
<evidence type="ECO:0000313" key="4">
    <source>
        <dbReference type="Proteomes" id="UP000318478"/>
    </source>
</evidence>
<sequence length="455" mass="50730">MAWSSSEITEPPNQMSTVQEADVKQIVLSTAAFGPREIEEITQTISTNYSKYRELREAVAELEEQPSRTPATAARLGVCQYLLGQYTASIETLSHADGGALTHFYLGKANLALDNYPAAITAYDSAQRAGYEPGAVALAKAEALRYDKQPEEALKLLDSLSGAVEQTADYLYQRSATVQALGGSRDEVVAYLERAVNVNDSHSGALFGLALENDRHGNDQDARELYERASVQFPSHVGTLLNLGILYEDLEQHERAKACYRRILDSFPSHPRARLFFRDADASRDMYYDEEARRRQDRMSQVLGIPVTDFELSVRSRNCLQKMGIMTLGDLTETSEQVLLSSKNFGETSLVEIREMLSSKGLELGMFANQKREEETTYDPDSLSADERALLDRPISDLNLSVRARKCMVRLGLTTIGELVRRTGDDLLECKNFGVTSLNEVREKLTQANLKLRGD</sequence>
<dbReference type="GO" id="GO:0003899">
    <property type="term" value="F:DNA-directed RNA polymerase activity"/>
    <property type="evidence" value="ECO:0007669"/>
    <property type="project" value="UniProtKB-EC"/>
</dbReference>
<keyword evidence="3" id="KW-0804">Transcription</keyword>
<dbReference type="GO" id="GO:0006351">
    <property type="term" value="P:DNA-templated transcription"/>
    <property type="evidence" value="ECO:0007669"/>
    <property type="project" value="InterPro"/>
</dbReference>
<dbReference type="GO" id="GO:0000428">
    <property type="term" value="C:DNA-directed RNA polymerase complex"/>
    <property type="evidence" value="ECO:0007669"/>
    <property type="project" value="UniProtKB-KW"/>
</dbReference>
<dbReference type="AlphaFoldDB" id="A0A5C5YBB7"/>
<dbReference type="Proteomes" id="UP000318478">
    <property type="component" value="Unassembled WGS sequence"/>
</dbReference>
<comment type="caution">
    <text evidence="3">The sequence shown here is derived from an EMBL/GenBank/DDBJ whole genome shotgun (WGS) entry which is preliminary data.</text>
</comment>
<dbReference type="SUPFAM" id="SSF47789">
    <property type="entry name" value="C-terminal domain of RNA polymerase alpha subunit"/>
    <property type="match status" value="2"/>
</dbReference>
<dbReference type="SMART" id="SM00028">
    <property type="entry name" value="TPR"/>
    <property type="match status" value="3"/>
</dbReference>
<keyword evidence="4" id="KW-1185">Reference proteome</keyword>
<feature type="repeat" description="TPR" evidence="1">
    <location>
        <begin position="237"/>
        <end position="270"/>
    </location>
</feature>
<evidence type="ECO:0000259" key="2">
    <source>
        <dbReference type="Pfam" id="PF03118"/>
    </source>
</evidence>
<evidence type="ECO:0000313" key="3">
    <source>
        <dbReference type="EMBL" id="TWT72680.1"/>
    </source>
</evidence>
<name>A0A5C5YBB7_9BACT</name>
<dbReference type="InterPro" id="IPR011990">
    <property type="entry name" value="TPR-like_helical_dom_sf"/>
</dbReference>
<dbReference type="SUPFAM" id="SSF48452">
    <property type="entry name" value="TPR-like"/>
    <property type="match status" value="1"/>
</dbReference>
<keyword evidence="3" id="KW-0240">DNA-directed RNA polymerase</keyword>
<dbReference type="EMBL" id="SJPO01000011">
    <property type="protein sequence ID" value="TWT72680.1"/>
    <property type="molecule type" value="Genomic_DNA"/>
</dbReference>
<feature type="domain" description="RNA polymerase alpha subunit C-terminal" evidence="2">
    <location>
        <begin position="386"/>
        <end position="446"/>
    </location>
</feature>
<protein>
    <submittedName>
        <fullName evidence="3">DNA-directed RNA polymerase subunit alpha</fullName>
        <ecNumber evidence="3">2.7.7.6</ecNumber>
    </submittedName>
</protein>
<keyword evidence="3" id="KW-0808">Transferase</keyword>
<dbReference type="GO" id="GO:0003677">
    <property type="term" value="F:DNA binding"/>
    <property type="evidence" value="ECO:0007669"/>
    <property type="project" value="InterPro"/>
</dbReference>
<accession>A0A5C5YBB7</accession>
<keyword evidence="1" id="KW-0802">TPR repeat</keyword>
<dbReference type="PROSITE" id="PS50005">
    <property type="entry name" value="TPR"/>
    <property type="match status" value="1"/>
</dbReference>
<evidence type="ECO:0000256" key="1">
    <source>
        <dbReference type="PROSITE-ProRule" id="PRU00339"/>
    </source>
</evidence>
<keyword evidence="3" id="KW-0548">Nucleotidyltransferase</keyword>
<dbReference type="Pfam" id="PF13181">
    <property type="entry name" value="TPR_8"/>
    <property type="match status" value="1"/>
</dbReference>
<dbReference type="Pfam" id="PF03118">
    <property type="entry name" value="RNA_pol_A_CTD"/>
    <property type="match status" value="2"/>
</dbReference>
<dbReference type="Gene3D" id="1.25.40.10">
    <property type="entry name" value="Tetratricopeptide repeat domain"/>
    <property type="match status" value="2"/>
</dbReference>
<dbReference type="Gene3D" id="1.10.150.20">
    <property type="entry name" value="5' to 3' exonuclease, C-terminal subdomain"/>
    <property type="match status" value="2"/>
</dbReference>
<dbReference type="InterPro" id="IPR019734">
    <property type="entry name" value="TPR_rpt"/>
</dbReference>